<proteinExistence type="predicted"/>
<accession>A0A6M3ZX97</accession>
<reference evidence="1 2" key="1">
    <citation type="journal article" date="2012" name="J. Bacteriol.">
        <title>Genome sequence of the pathogenic Herbaspirillum seropedicae strain Os34, isolated from rice roots.</title>
        <authorList>
            <person name="Ye W."/>
            <person name="Ye S."/>
            <person name="Liu J."/>
            <person name="Chang S."/>
            <person name="Chen M."/>
            <person name="Zhu B."/>
            <person name="Guo L."/>
            <person name="An Q."/>
        </authorList>
    </citation>
    <scope>NUCLEOTIDE SEQUENCE [LARGE SCALE GENOMIC DNA]</scope>
    <source>
        <strain evidence="1 2">Os34</strain>
    </source>
</reference>
<evidence type="ECO:0000313" key="2">
    <source>
        <dbReference type="Proteomes" id="UP000501648"/>
    </source>
</evidence>
<gene>
    <name evidence="1" type="ORF">C798_24075</name>
</gene>
<protein>
    <submittedName>
        <fullName evidence="1">Uncharacterized protein</fullName>
    </submittedName>
</protein>
<name>A0A6M3ZX97_9BURK</name>
<evidence type="ECO:0000313" key="1">
    <source>
        <dbReference type="EMBL" id="QJQ03197.1"/>
    </source>
</evidence>
<sequence length="189" mass="21162">MRANEILDFDSTQDDFVRAVMYPFAMADYEGLDSVSINAVTSSPIFEGVSADVINEALETAQNAGLIDWDQERVGAIRLTELGLAKFFLVRNDFFSEERNVSLRDAVSQFNSSTLRRSEPYQLIKASCPGLGALPGQTCPLSGQWQARRLEGKKLVIQEGEMIPFPEYDQEDKPVIWYLIRESSVTAVI</sequence>
<dbReference type="Proteomes" id="UP000501648">
    <property type="component" value="Chromosome"/>
</dbReference>
<dbReference type="AlphaFoldDB" id="A0A6M3ZX97"/>
<dbReference type="RefSeq" id="WP_017454903.1">
    <property type="nucleotide sequence ID" value="NZ_CP008956.1"/>
</dbReference>
<organism evidence="1 2">
    <name type="scientific">Herbaspirillum rubrisubalbicans Os34</name>
    <dbReference type="NCBI Taxonomy" id="1235827"/>
    <lineage>
        <taxon>Bacteria</taxon>
        <taxon>Pseudomonadati</taxon>
        <taxon>Pseudomonadota</taxon>
        <taxon>Betaproteobacteria</taxon>
        <taxon>Burkholderiales</taxon>
        <taxon>Oxalobacteraceae</taxon>
        <taxon>Herbaspirillum</taxon>
    </lineage>
</organism>
<dbReference type="EMBL" id="CP008956">
    <property type="protein sequence ID" value="QJQ03197.1"/>
    <property type="molecule type" value="Genomic_DNA"/>
</dbReference>